<evidence type="ECO:0000313" key="2">
    <source>
        <dbReference type="EMBL" id="KXA14786.1"/>
    </source>
</evidence>
<organism evidence="2 3">
    <name type="scientific">Clostridium perfringens</name>
    <dbReference type="NCBI Taxonomy" id="1502"/>
    <lineage>
        <taxon>Bacteria</taxon>
        <taxon>Bacillati</taxon>
        <taxon>Bacillota</taxon>
        <taxon>Clostridia</taxon>
        <taxon>Eubacteriales</taxon>
        <taxon>Clostridiaceae</taxon>
        <taxon>Clostridium</taxon>
    </lineage>
</organism>
<dbReference type="Proteomes" id="UP000070646">
    <property type="component" value="Unassembled WGS sequence"/>
</dbReference>
<accession>A0A133NER0</accession>
<protein>
    <submittedName>
        <fullName evidence="2">Uncharacterized protein</fullName>
    </submittedName>
</protein>
<dbReference type="EMBL" id="LRPU01000005">
    <property type="protein sequence ID" value="KXA14786.1"/>
    <property type="molecule type" value="Genomic_DNA"/>
</dbReference>
<reference evidence="2 3" key="1">
    <citation type="submission" date="2016-01" db="EMBL/GenBank/DDBJ databases">
        <authorList>
            <person name="Oliw E.H."/>
        </authorList>
    </citation>
    <scope>NUCLEOTIDE SEQUENCE [LARGE SCALE GENOMIC DNA]</scope>
    <source>
        <strain evidence="2 3">MJR7757A</strain>
    </source>
</reference>
<gene>
    <name evidence="2" type="ORF">HMPREF3222_00111</name>
</gene>
<dbReference type="AlphaFoldDB" id="A0A133NER0"/>
<evidence type="ECO:0000256" key="1">
    <source>
        <dbReference type="SAM" id="Phobius"/>
    </source>
</evidence>
<comment type="caution">
    <text evidence="2">The sequence shown here is derived from an EMBL/GenBank/DDBJ whole genome shotgun (WGS) entry which is preliminary data.</text>
</comment>
<sequence>MGDWELFKMIFKSIGLAIVIVFAFFFVLGSILNGKDAGIMIIGWATISTVIFCTYTVIDKIDKNFNK</sequence>
<keyword evidence="1" id="KW-0472">Membrane</keyword>
<keyword evidence="1" id="KW-1133">Transmembrane helix</keyword>
<keyword evidence="1" id="KW-0812">Transmembrane</keyword>
<feature type="transmembrane region" description="Helical" evidence="1">
    <location>
        <begin position="37"/>
        <end position="58"/>
    </location>
</feature>
<feature type="transmembrane region" description="Helical" evidence="1">
    <location>
        <begin position="9"/>
        <end position="31"/>
    </location>
</feature>
<name>A0A133NER0_CLOPF</name>
<evidence type="ECO:0000313" key="3">
    <source>
        <dbReference type="Proteomes" id="UP000070646"/>
    </source>
</evidence>
<dbReference type="PATRIC" id="fig|1502.174.peg.113"/>
<proteinExistence type="predicted"/>